<accession>A0A9P7BBY3</accession>
<sequence length="156" mass="17578">MSAADTTTVTHYITPENISLGQTPLEIIATFAKDPANKKTPISITICYQKDKPQQDKDGNQTKGQSSTLQYYHYSIPNSLKNHKIHESVIGIPLLDSNNDWVRDISRKLADATAKKYNVPCYVAWSTTKPSDTTSISMDQMYVLRNCINFINTLYN</sequence>
<dbReference type="InterPro" id="IPR018854">
    <property type="entry name" value="Psome_chaperone_3/4"/>
</dbReference>
<name>A0A9P7BBY3_MAUEX</name>
<proteinExistence type="predicted"/>
<dbReference type="Pfam" id="PF10448">
    <property type="entry name" value="POC3_POC4"/>
    <property type="match status" value="1"/>
</dbReference>
<keyword evidence="2" id="KW-1185">Reference proteome</keyword>
<protein>
    <submittedName>
        <fullName evidence="1">Uncharacterized protein</fullName>
    </submittedName>
</protein>
<dbReference type="Gene3D" id="3.30.230.100">
    <property type="match status" value="1"/>
</dbReference>
<evidence type="ECO:0000313" key="2">
    <source>
        <dbReference type="Proteomes" id="UP000750334"/>
    </source>
</evidence>
<comment type="caution">
    <text evidence="1">The sequence shown here is derived from an EMBL/GenBank/DDBJ whole genome shotgun (WGS) entry which is preliminary data.</text>
</comment>
<organism evidence="1 2">
    <name type="scientific">Maudiozyma exigua</name>
    <name type="common">Yeast</name>
    <name type="synonym">Kazachstania exigua</name>
    <dbReference type="NCBI Taxonomy" id="34358"/>
    <lineage>
        <taxon>Eukaryota</taxon>
        <taxon>Fungi</taxon>
        <taxon>Dikarya</taxon>
        <taxon>Ascomycota</taxon>
        <taxon>Saccharomycotina</taxon>
        <taxon>Saccharomycetes</taxon>
        <taxon>Saccharomycetales</taxon>
        <taxon>Saccharomycetaceae</taxon>
        <taxon>Maudiozyma</taxon>
    </lineage>
</organism>
<dbReference type="EMBL" id="PUHR01000052">
    <property type="protein sequence ID" value="KAG0668988.1"/>
    <property type="molecule type" value="Genomic_DNA"/>
</dbReference>
<gene>
    <name evidence="1" type="ORF">C6P45_004205</name>
</gene>
<dbReference type="Proteomes" id="UP000750334">
    <property type="component" value="Unassembled WGS sequence"/>
</dbReference>
<dbReference type="AlphaFoldDB" id="A0A9P7BBY3"/>
<evidence type="ECO:0000313" key="1">
    <source>
        <dbReference type="EMBL" id="KAG0668988.1"/>
    </source>
</evidence>
<reference evidence="1 2" key="1">
    <citation type="submission" date="2020-11" db="EMBL/GenBank/DDBJ databases">
        <title>Kefir isolates.</title>
        <authorList>
            <person name="Marcisauskas S."/>
            <person name="Kim Y."/>
            <person name="Blasche S."/>
        </authorList>
    </citation>
    <scope>NUCLEOTIDE SEQUENCE [LARGE SCALE GENOMIC DNA]</scope>
    <source>
        <strain evidence="1 2">OG2</strain>
    </source>
</reference>
<dbReference type="OrthoDB" id="4035555at2759"/>